<dbReference type="NCBIfam" id="TIGR00154">
    <property type="entry name" value="ispE"/>
    <property type="match status" value="1"/>
</dbReference>
<evidence type="ECO:0000256" key="9">
    <source>
        <dbReference type="ARBA" id="ARBA00032554"/>
    </source>
</evidence>
<dbReference type="SUPFAM" id="SSF55060">
    <property type="entry name" value="GHMP Kinase, C-terminal domain"/>
    <property type="match status" value="1"/>
</dbReference>
<evidence type="ECO:0000259" key="11">
    <source>
        <dbReference type="Pfam" id="PF00288"/>
    </source>
</evidence>
<dbReference type="PANTHER" id="PTHR43527:SF2">
    <property type="entry name" value="4-DIPHOSPHOCYTIDYL-2-C-METHYL-D-ERYTHRITOL KINASE, CHLOROPLASTIC"/>
    <property type="match status" value="1"/>
</dbReference>
<dbReference type="PANTHER" id="PTHR43527">
    <property type="entry name" value="4-DIPHOSPHOCYTIDYL-2-C-METHYL-D-ERYTHRITOL KINASE, CHLOROPLASTIC"/>
    <property type="match status" value="1"/>
</dbReference>
<dbReference type="InterPro" id="IPR036554">
    <property type="entry name" value="GHMP_kinase_C_sf"/>
</dbReference>
<keyword evidence="5 10" id="KW-0547">Nucleotide-binding</keyword>
<evidence type="ECO:0000256" key="5">
    <source>
        <dbReference type="ARBA" id="ARBA00022741"/>
    </source>
</evidence>
<dbReference type="OrthoDB" id="9809438at2"/>
<reference evidence="13 14" key="1">
    <citation type="submission" date="2016-10" db="EMBL/GenBank/DDBJ databases">
        <authorList>
            <person name="de Groot N.N."/>
        </authorList>
    </citation>
    <scope>NUCLEOTIDE SEQUENCE [LARGE SCALE GENOMIC DNA]</scope>
    <source>
        <strain evidence="13 14">DSM 27842</strain>
    </source>
</reference>
<organism evidence="13 14">
    <name type="scientific">Salinihabitans flavidus</name>
    <dbReference type="NCBI Taxonomy" id="569882"/>
    <lineage>
        <taxon>Bacteria</taxon>
        <taxon>Pseudomonadati</taxon>
        <taxon>Pseudomonadota</taxon>
        <taxon>Alphaproteobacteria</taxon>
        <taxon>Rhodobacterales</taxon>
        <taxon>Roseobacteraceae</taxon>
        <taxon>Salinihabitans</taxon>
    </lineage>
</organism>
<evidence type="ECO:0000256" key="8">
    <source>
        <dbReference type="ARBA" id="ARBA00023229"/>
    </source>
</evidence>
<gene>
    <name evidence="10" type="primary">ispE</name>
    <name evidence="13" type="ORF">SAMN04490248_11376</name>
</gene>
<dbReference type="InterPro" id="IPR004424">
    <property type="entry name" value="IspE"/>
</dbReference>
<evidence type="ECO:0000256" key="4">
    <source>
        <dbReference type="ARBA" id="ARBA00022679"/>
    </source>
</evidence>
<evidence type="ECO:0000259" key="12">
    <source>
        <dbReference type="Pfam" id="PF08544"/>
    </source>
</evidence>
<dbReference type="STRING" id="569882.SAMN04490248_11376"/>
<dbReference type="NCBIfam" id="NF011202">
    <property type="entry name" value="PRK14608.1"/>
    <property type="match status" value="1"/>
</dbReference>
<comment type="catalytic activity">
    <reaction evidence="10">
        <text>4-CDP-2-C-methyl-D-erythritol + ATP = 4-CDP-2-C-methyl-D-erythritol 2-phosphate + ADP + H(+)</text>
        <dbReference type="Rhea" id="RHEA:18437"/>
        <dbReference type="ChEBI" id="CHEBI:15378"/>
        <dbReference type="ChEBI" id="CHEBI:30616"/>
        <dbReference type="ChEBI" id="CHEBI:57823"/>
        <dbReference type="ChEBI" id="CHEBI:57919"/>
        <dbReference type="ChEBI" id="CHEBI:456216"/>
        <dbReference type="EC" id="2.7.1.148"/>
    </reaction>
</comment>
<dbReference type="Gene3D" id="3.30.70.890">
    <property type="entry name" value="GHMP kinase, C-terminal domain"/>
    <property type="match status" value="1"/>
</dbReference>
<dbReference type="EC" id="2.7.1.148" evidence="2 10"/>
<evidence type="ECO:0000313" key="14">
    <source>
        <dbReference type="Proteomes" id="UP000198893"/>
    </source>
</evidence>
<keyword evidence="6 10" id="KW-0418">Kinase</keyword>
<evidence type="ECO:0000256" key="1">
    <source>
        <dbReference type="ARBA" id="ARBA00009684"/>
    </source>
</evidence>
<protein>
    <recommendedName>
        <fullName evidence="3 10">4-diphosphocytidyl-2-C-methyl-D-erythritol kinase</fullName>
        <shortName evidence="10">CMK</shortName>
        <ecNumber evidence="2 10">2.7.1.148</ecNumber>
    </recommendedName>
    <alternativeName>
        <fullName evidence="9 10">4-(cytidine-5'-diphospho)-2-C-methyl-D-erythritol kinase</fullName>
    </alternativeName>
</protein>
<evidence type="ECO:0000313" key="13">
    <source>
        <dbReference type="EMBL" id="SEO82933.1"/>
    </source>
</evidence>
<feature type="active site" evidence="10">
    <location>
        <position position="130"/>
    </location>
</feature>
<dbReference type="PIRSF" id="PIRSF010376">
    <property type="entry name" value="IspE"/>
    <property type="match status" value="1"/>
</dbReference>
<feature type="binding site" evidence="10">
    <location>
        <begin position="91"/>
        <end position="101"/>
    </location>
    <ligand>
        <name>ATP</name>
        <dbReference type="ChEBI" id="CHEBI:30616"/>
    </ligand>
</feature>
<evidence type="ECO:0000256" key="7">
    <source>
        <dbReference type="ARBA" id="ARBA00022840"/>
    </source>
</evidence>
<comment type="similarity">
    <text evidence="1 10">Belongs to the GHMP kinase family. IspE subfamily.</text>
</comment>
<dbReference type="EMBL" id="FODS01000013">
    <property type="protein sequence ID" value="SEO82933.1"/>
    <property type="molecule type" value="Genomic_DNA"/>
</dbReference>
<dbReference type="GO" id="GO:0050515">
    <property type="term" value="F:4-(cytidine 5'-diphospho)-2-C-methyl-D-erythritol kinase activity"/>
    <property type="evidence" value="ECO:0007669"/>
    <property type="project" value="UniProtKB-UniRule"/>
</dbReference>
<keyword evidence="7 10" id="KW-0067">ATP-binding</keyword>
<name>A0A1H8SXM5_9RHOB</name>
<dbReference type="InterPro" id="IPR013750">
    <property type="entry name" value="GHMP_kinase_C_dom"/>
</dbReference>
<dbReference type="UniPathway" id="UPA00056">
    <property type="reaction ID" value="UER00094"/>
</dbReference>
<evidence type="ECO:0000256" key="2">
    <source>
        <dbReference type="ARBA" id="ARBA00012052"/>
    </source>
</evidence>
<dbReference type="GO" id="GO:0005524">
    <property type="term" value="F:ATP binding"/>
    <property type="evidence" value="ECO:0007669"/>
    <property type="project" value="UniProtKB-UniRule"/>
</dbReference>
<evidence type="ECO:0000256" key="3">
    <source>
        <dbReference type="ARBA" id="ARBA00017473"/>
    </source>
</evidence>
<dbReference type="Proteomes" id="UP000198893">
    <property type="component" value="Unassembled WGS sequence"/>
</dbReference>
<dbReference type="HAMAP" id="MF_00061">
    <property type="entry name" value="IspE"/>
    <property type="match status" value="1"/>
</dbReference>
<keyword evidence="14" id="KW-1185">Reference proteome</keyword>
<comment type="pathway">
    <text evidence="10">Isoprenoid biosynthesis; isopentenyl diphosphate biosynthesis via DXP pathway; isopentenyl diphosphate from 1-deoxy-D-xylulose 5-phosphate: step 3/6.</text>
</comment>
<comment type="function">
    <text evidence="10">Catalyzes the phosphorylation of the position 2 hydroxy group of 4-diphosphocytidyl-2C-methyl-D-erythritol.</text>
</comment>
<dbReference type="Gene3D" id="3.30.230.10">
    <property type="match status" value="1"/>
</dbReference>
<keyword evidence="4 10" id="KW-0808">Transferase</keyword>
<dbReference type="GO" id="GO:0016114">
    <property type="term" value="P:terpenoid biosynthetic process"/>
    <property type="evidence" value="ECO:0007669"/>
    <property type="project" value="UniProtKB-UniRule"/>
</dbReference>
<accession>A0A1H8SXM5</accession>
<dbReference type="InterPro" id="IPR014721">
    <property type="entry name" value="Ribsml_uS5_D2-typ_fold_subgr"/>
</dbReference>
<dbReference type="SUPFAM" id="SSF54211">
    <property type="entry name" value="Ribosomal protein S5 domain 2-like"/>
    <property type="match status" value="1"/>
</dbReference>
<dbReference type="AlphaFoldDB" id="A0A1H8SXM5"/>
<feature type="domain" description="GHMP kinase N-terminal" evidence="11">
    <location>
        <begin position="67"/>
        <end position="129"/>
    </location>
</feature>
<dbReference type="Pfam" id="PF00288">
    <property type="entry name" value="GHMP_kinases_N"/>
    <property type="match status" value="1"/>
</dbReference>
<sequence>MATEAFAPAKINLTLHVTGQRADGYHLLDSLVVFCDVGDTLSAAPADRLSLRVDGPMAAGVPDDASNLVMRAARFLDLSRGAAMMLTKRLPVASGIGGGSSDAAAALRALSALWDVPLPSPEETLPLGADVPVCMTPRPQRIRGVGARLCPVPDLPTADLVLVNPRLPVPTPAVFGALTRRDRSPMPEELPRWPDAAALAEWLGTMRNDLEAPAIRVQPAIADVLRVLRAEKPLHAAMSGSGATCYALLPAGQGAGLAETLKAAHPGWWVASGAILRDTGAA</sequence>
<dbReference type="GO" id="GO:0019288">
    <property type="term" value="P:isopentenyl diphosphate biosynthetic process, methylerythritol 4-phosphate pathway"/>
    <property type="evidence" value="ECO:0007669"/>
    <property type="project" value="UniProtKB-UniRule"/>
</dbReference>
<keyword evidence="8 10" id="KW-0414">Isoprene biosynthesis</keyword>
<feature type="active site" evidence="10">
    <location>
        <position position="10"/>
    </location>
</feature>
<dbReference type="RefSeq" id="WP_093118653.1">
    <property type="nucleotide sequence ID" value="NZ_FODS01000013.1"/>
</dbReference>
<proteinExistence type="inferred from homology"/>
<feature type="domain" description="GHMP kinase C-terminal" evidence="12">
    <location>
        <begin position="195"/>
        <end position="262"/>
    </location>
</feature>
<dbReference type="InterPro" id="IPR006204">
    <property type="entry name" value="GHMP_kinase_N_dom"/>
</dbReference>
<evidence type="ECO:0000256" key="10">
    <source>
        <dbReference type="HAMAP-Rule" id="MF_00061"/>
    </source>
</evidence>
<dbReference type="InterPro" id="IPR020568">
    <property type="entry name" value="Ribosomal_Su5_D2-typ_SF"/>
</dbReference>
<evidence type="ECO:0000256" key="6">
    <source>
        <dbReference type="ARBA" id="ARBA00022777"/>
    </source>
</evidence>
<dbReference type="Pfam" id="PF08544">
    <property type="entry name" value="GHMP_kinases_C"/>
    <property type="match status" value="1"/>
</dbReference>